<sequence length="326" mass="35405">MTTPYDIITRSMKDIGALAAGEIPTADEAQDGLDLLNDMIAQWSNENMMVFYRTEIIFPCVQNQIQYTIGPAGNVSARFVGSISGTTLTVPVDGVTKGAITMGMTLSGPGVLPGTTIVGFGTGAGGNVNEGGTYTVSRGHTTPVVTQIIDAYYQRPLTIESAFVRVNTTSNGVPIYGGGLDYPIAILSLEEYESIGLKSLNGPWPKSIYYQPSEQLGTIYVWPNPSQGELHLFTQTIFREFGDLYGSMEFPQGYNMALRWCLAERMMPMFGKTNQVQVAQITAYAAQAKATIKRTNMKPPQVSRYPDVLMTGRPKDAAFILDGGFN</sequence>
<dbReference type="InterPro" id="IPR038258">
    <property type="entry name" value="Gp4_sf"/>
</dbReference>
<organism evidence="1">
    <name type="scientific">uncultured Caudovirales phage</name>
    <dbReference type="NCBI Taxonomy" id="2100421"/>
    <lineage>
        <taxon>Viruses</taxon>
        <taxon>Duplodnaviria</taxon>
        <taxon>Heunggongvirae</taxon>
        <taxon>Uroviricota</taxon>
        <taxon>Caudoviricetes</taxon>
        <taxon>Peduoviridae</taxon>
        <taxon>Maltschvirus</taxon>
        <taxon>Maltschvirus maltsch</taxon>
    </lineage>
</organism>
<gene>
    <name evidence="1" type="ORF">UFOVP766_6</name>
</gene>
<name>A0A6J5NUE2_9CAUD</name>
<proteinExistence type="predicted"/>
<evidence type="ECO:0000313" key="1">
    <source>
        <dbReference type="EMBL" id="CAB4160655.1"/>
    </source>
</evidence>
<protein>
    <submittedName>
        <fullName evidence="1">Uncharacterized protein</fullName>
    </submittedName>
</protein>
<accession>A0A6J5NUE2</accession>
<dbReference type="Gene3D" id="1.10.3230.20">
    <property type="entry name" value="P22 tail accessory factor (Gp4)"/>
    <property type="match status" value="2"/>
</dbReference>
<dbReference type="EMBL" id="LR796699">
    <property type="protein sequence ID" value="CAB4160655.1"/>
    <property type="molecule type" value="Genomic_DNA"/>
</dbReference>
<reference evidence="1" key="1">
    <citation type="submission" date="2020-04" db="EMBL/GenBank/DDBJ databases">
        <authorList>
            <person name="Chiriac C."/>
            <person name="Salcher M."/>
            <person name="Ghai R."/>
            <person name="Kavagutti S V."/>
        </authorList>
    </citation>
    <scope>NUCLEOTIDE SEQUENCE</scope>
</reference>